<dbReference type="EMBL" id="JACGWK010000008">
    <property type="protein sequence ID" value="KAL0338065.1"/>
    <property type="molecule type" value="Genomic_DNA"/>
</dbReference>
<name>A0AAW2N559_9LAMI</name>
<accession>A0AAW2N559</accession>
<evidence type="ECO:0000313" key="2">
    <source>
        <dbReference type="EMBL" id="KAL0338065.1"/>
    </source>
</evidence>
<dbReference type="Pfam" id="PF04654">
    <property type="entry name" value="DUF599"/>
    <property type="match status" value="1"/>
</dbReference>
<reference evidence="2" key="2">
    <citation type="journal article" date="2024" name="Plant">
        <title>Genomic evolution and insights into agronomic trait innovations of Sesamum species.</title>
        <authorList>
            <person name="Miao H."/>
            <person name="Wang L."/>
            <person name="Qu L."/>
            <person name="Liu H."/>
            <person name="Sun Y."/>
            <person name="Le M."/>
            <person name="Wang Q."/>
            <person name="Wei S."/>
            <person name="Zheng Y."/>
            <person name="Lin W."/>
            <person name="Duan Y."/>
            <person name="Cao H."/>
            <person name="Xiong S."/>
            <person name="Wang X."/>
            <person name="Wei L."/>
            <person name="Li C."/>
            <person name="Ma Q."/>
            <person name="Ju M."/>
            <person name="Zhao R."/>
            <person name="Li G."/>
            <person name="Mu C."/>
            <person name="Tian Q."/>
            <person name="Mei H."/>
            <person name="Zhang T."/>
            <person name="Gao T."/>
            <person name="Zhang H."/>
        </authorList>
    </citation>
    <scope>NUCLEOTIDE SEQUENCE</scope>
    <source>
        <strain evidence="2">G01</strain>
    </source>
</reference>
<feature type="transmembrane region" description="Helical" evidence="1">
    <location>
        <begin position="223"/>
        <end position="245"/>
    </location>
</feature>
<dbReference type="PANTHER" id="PTHR31881">
    <property type="match status" value="1"/>
</dbReference>
<evidence type="ECO:0000256" key="1">
    <source>
        <dbReference type="SAM" id="Phobius"/>
    </source>
</evidence>
<keyword evidence="1" id="KW-0472">Membrane</keyword>
<keyword evidence="1" id="KW-1133">Transmembrane helix</keyword>
<organism evidence="2">
    <name type="scientific">Sesamum angustifolium</name>
    <dbReference type="NCBI Taxonomy" id="2727405"/>
    <lineage>
        <taxon>Eukaryota</taxon>
        <taxon>Viridiplantae</taxon>
        <taxon>Streptophyta</taxon>
        <taxon>Embryophyta</taxon>
        <taxon>Tracheophyta</taxon>
        <taxon>Spermatophyta</taxon>
        <taxon>Magnoliopsida</taxon>
        <taxon>eudicotyledons</taxon>
        <taxon>Gunneridae</taxon>
        <taxon>Pentapetalae</taxon>
        <taxon>asterids</taxon>
        <taxon>lamiids</taxon>
        <taxon>Lamiales</taxon>
        <taxon>Pedaliaceae</taxon>
        <taxon>Sesamum</taxon>
    </lineage>
</organism>
<dbReference type="InterPro" id="IPR006747">
    <property type="entry name" value="DUF599"/>
</dbReference>
<sequence length="251" mass="27466">MLNPGVMDMLAICLTTPTPPPPLGYGWHCVVPGQHLSSLSLFFTIGYHAYLWHNFRHKPFLTSFGLNTFKRRAWLRQLLHGDDKKGMLAVQSLRNTLMYAILIASITILITLALAALTNNAFNANRLLTTTAFFGSQSPRIMVLKYGSASIFLVTSFFCSSMAVGYLVDANFLINAIGEFSPAGGGYTEAVVERGFALAVVGNRVLCVAFPLMLWMFGPMPVALSSLALVLGLYQLDFVAAFSTAHQHHLS</sequence>
<proteinExistence type="predicted"/>
<feature type="transmembrane region" description="Helical" evidence="1">
    <location>
        <begin position="149"/>
        <end position="174"/>
    </location>
</feature>
<feature type="transmembrane region" description="Helical" evidence="1">
    <location>
        <begin position="97"/>
        <end position="117"/>
    </location>
</feature>
<dbReference type="AlphaFoldDB" id="A0AAW2N559"/>
<keyword evidence="1" id="KW-0812">Transmembrane</keyword>
<gene>
    <name evidence="2" type="ORF">Sangu_1328600</name>
</gene>
<dbReference type="PANTHER" id="PTHR31881:SF11">
    <property type="entry name" value="PROTEIN, PUTATIVE-RELATED"/>
    <property type="match status" value="1"/>
</dbReference>
<comment type="caution">
    <text evidence="2">The sequence shown here is derived from an EMBL/GenBank/DDBJ whole genome shotgun (WGS) entry which is preliminary data.</text>
</comment>
<reference evidence="2" key="1">
    <citation type="submission" date="2020-06" db="EMBL/GenBank/DDBJ databases">
        <authorList>
            <person name="Li T."/>
            <person name="Hu X."/>
            <person name="Zhang T."/>
            <person name="Song X."/>
            <person name="Zhang H."/>
            <person name="Dai N."/>
            <person name="Sheng W."/>
            <person name="Hou X."/>
            <person name="Wei L."/>
        </authorList>
    </citation>
    <scope>NUCLEOTIDE SEQUENCE</scope>
    <source>
        <strain evidence="2">G01</strain>
        <tissue evidence="2">Leaf</tissue>
    </source>
</reference>
<protein>
    <submittedName>
        <fullName evidence="2">Uncharacterized protein</fullName>
    </submittedName>
</protein>